<dbReference type="EMBL" id="FORR01000016">
    <property type="protein sequence ID" value="SFJ66260.1"/>
    <property type="molecule type" value="Genomic_DNA"/>
</dbReference>
<dbReference type="Proteomes" id="UP000199545">
    <property type="component" value="Unassembled WGS sequence"/>
</dbReference>
<dbReference type="InterPro" id="IPR013410">
    <property type="entry name" value="CRISPR-assoc_RAMP_Cmr4"/>
</dbReference>
<keyword evidence="1" id="KW-0051">Antiviral defense</keyword>
<reference evidence="3 4" key="1">
    <citation type="submission" date="2016-10" db="EMBL/GenBank/DDBJ databases">
        <authorList>
            <person name="de Groot N.N."/>
        </authorList>
    </citation>
    <scope>NUCLEOTIDE SEQUENCE [LARGE SCALE GENOMIC DNA]</scope>
    <source>
        <strain evidence="3 4">DSM 44778</strain>
    </source>
</reference>
<dbReference type="AlphaFoldDB" id="A0A1I3T6M6"/>
<keyword evidence="4" id="KW-1185">Reference proteome</keyword>
<name>A0A1I3T6M6_9BACL</name>
<organism evidence="3 4">
    <name type="scientific">Thermoflavimicrobium dichotomicum</name>
    <dbReference type="NCBI Taxonomy" id="46223"/>
    <lineage>
        <taxon>Bacteria</taxon>
        <taxon>Bacillati</taxon>
        <taxon>Bacillota</taxon>
        <taxon>Bacilli</taxon>
        <taxon>Bacillales</taxon>
        <taxon>Thermoactinomycetaceae</taxon>
        <taxon>Thermoflavimicrobium</taxon>
    </lineage>
</organism>
<gene>
    <name evidence="3" type="ORF">SAMN05421852_11617</name>
</gene>
<protein>
    <submittedName>
        <fullName evidence="3">CRISPR-associated protein Cmr4</fullName>
    </submittedName>
</protein>
<dbReference type="RefSeq" id="WP_175482490.1">
    <property type="nucleotide sequence ID" value="NZ_FORR01000016.1"/>
</dbReference>
<dbReference type="InterPro" id="IPR005537">
    <property type="entry name" value="RAMP_III_fam"/>
</dbReference>
<dbReference type="NCBIfam" id="TIGR02580">
    <property type="entry name" value="cas_RAMP_Cmr4"/>
    <property type="match status" value="1"/>
</dbReference>
<feature type="domain" description="CRISPR type III-associated protein" evidence="2">
    <location>
        <begin position="11"/>
        <end position="278"/>
    </location>
</feature>
<dbReference type="STRING" id="46223.SAMN05421852_11617"/>
<dbReference type="PANTHER" id="PTHR36700:SF1">
    <property type="entry name" value="CRISPR SYSTEM CMR SUBUNIT CMR4"/>
    <property type="match status" value="1"/>
</dbReference>
<evidence type="ECO:0000256" key="1">
    <source>
        <dbReference type="ARBA" id="ARBA00023118"/>
    </source>
</evidence>
<dbReference type="GO" id="GO:0051607">
    <property type="term" value="P:defense response to virus"/>
    <property type="evidence" value="ECO:0007669"/>
    <property type="project" value="UniProtKB-KW"/>
</dbReference>
<dbReference type="PANTHER" id="PTHR36700">
    <property type="entry name" value="CRISPR SYSTEM CMR SUBUNIT CMR4"/>
    <property type="match status" value="1"/>
</dbReference>
<proteinExistence type="predicted"/>
<sequence>MNGRIMGLFAETSIHPGQGKQQGILDLPVARESWTEYPYIPGSAVKGAFREKAVLEEFGEEKINQVFGEKTRAGEMGFSDARLLLLPVRSLNGHYYWVTCPYLIERFQRDLEMIEEKDFHLGDEEWVIKPSHAWVSSDLKAKWISPNQAARNQIYLEEFTYELIQRPEIDEVGAWIRPLIKHPSVRKRVSKQLVVISDDEFQYFAKFTLPIQTKNRLNKKKTSESLWQEENLPPDTLMYVLLMPRLTNSTVCKDFFAFVGERPYLKIGGNETTGLGWFATQFWAKEDPK</sequence>
<evidence type="ECO:0000313" key="3">
    <source>
        <dbReference type="EMBL" id="SFJ66260.1"/>
    </source>
</evidence>
<evidence type="ECO:0000259" key="2">
    <source>
        <dbReference type="Pfam" id="PF03787"/>
    </source>
</evidence>
<evidence type="ECO:0000313" key="4">
    <source>
        <dbReference type="Proteomes" id="UP000199545"/>
    </source>
</evidence>
<dbReference type="Pfam" id="PF03787">
    <property type="entry name" value="RAMPs"/>
    <property type="match status" value="1"/>
</dbReference>
<accession>A0A1I3T6M6</accession>